<dbReference type="AlphaFoldDB" id="A0A0V0GUL3"/>
<organism evidence="1">
    <name type="scientific">Solanum chacoense</name>
    <name type="common">Chaco potato</name>
    <dbReference type="NCBI Taxonomy" id="4108"/>
    <lineage>
        <taxon>Eukaryota</taxon>
        <taxon>Viridiplantae</taxon>
        <taxon>Streptophyta</taxon>
        <taxon>Embryophyta</taxon>
        <taxon>Tracheophyta</taxon>
        <taxon>Spermatophyta</taxon>
        <taxon>Magnoliopsida</taxon>
        <taxon>eudicotyledons</taxon>
        <taxon>Gunneridae</taxon>
        <taxon>Pentapetalae</taxon>
        <taxon>asterids</taxon>
        <taxon>lamiids</taxon>
        <taxon>Solanales</taxon>
        <taxon>Solanaceae</taxon>
        <taxon>Solanoideae</taxon>
        <taxon>Solaneae</taxon>
        <taxon>Solanum</taxon>
    </lineage>
</organism>
<dbReference type="EMBL" id="GEDG01031846">
    <property type="protein sequence ID" value="JAP11152.1"/>
    <property type="molecule type" value="Transcribed_RNA"/>
</dbReference>
<accession>A0A0V0GUL3</accession>
<protein>
    <submittedName>
        <fullName evidence="1">Putative ovule protein</fullName>
    </submittedName>
</protein>
<reference evidence="1" key="1">
    <citation type="submission" date="2015-12" db="EMBL/GenBank/DDBJ databases">
        <title>Gene expression during late stages of embryo sac development: a critical building block for successful pollen-pistil interactions.</title>
        <authorList>
            <person name="Liu Y."/>
            <person name="Joly V."/>
            <person name="Sabar M."/>
            <person name="Matton D.P."/>
        </authorList>
    </citation>
    <scope>NUCLEOTIDE SEQUENCE</scope>
</reference>
<evidence type="ECO:0000313" key="1">
    <source>
        <dbReference type="EMBL" id="JAP11152.1"/>
    </source>
</evidence>
<name>A0A0V0GUL3_SOLCH</name>
<proteinExistence type="predicted"/>
<sequence length="66" mass="7766">KLWYNLNGHMLPLFYSSTKHIDSESLAPLLILQLSRKNELNEEIKNSLPPNIIVYFFSVTTIMSRW</sequence>
<feature type="non-terminal residue" evidence="1">
    <location>
        <position position="1"/>
    </location>
</feature>